<dbReference type="Gene3D" id="1.20.1440.230">
    <property type="entry name" value="NADH-ubiquinone oxidoreductase 51kDa subunit, iron-sulphur binding domain"/>
    <property type="match status" value="1"/>
</dbReference>
<gene>
    <name evidence="7" type="ORF">DRP53_02635</name>
</gene>
<dbReference type="PROSITE" id="PS00198">
    <property type="entry name" value="4FE4S_FER_1"/>
    <property type="match status" value="2"/>
</dbReference>
<dbReference type="Gene3D" id="3.10.20.600">
    <property type="match status" value="1"/>
</dbReference>
<evidence type="ECO:0000256" key="2">
    <source>
        <dbReference type="ARBA" id="ARBA00022485"/>
    </source>
</evidence>
<organism evidence="7 8">
    <name type="scientific">candidate division WOR-3 bacterium</name>
    <dbReference type="NCBI Taxonomy" id="2052148"/>
    <lineage>
        <taxon>Bacteria</taxon>
        <taxon>Bacteria division WOR-3</taxon>
    </lineage>
</organism>
<comment type="caution">
    <text evidence="7">The sequence shown here is derived from an EMBL/GenBank/DDBJ whole genome shotgun (WGS) entry which is preliminary data.</text>
</comment>
<dbReference type="GO" id="GO:0046872">
    <property type="term" value="F:metal ion binding"/>
    <property type="evidence" value="ECO:0007669"/>
    <property type="project" value="UniProtKB-KW"/>
</dbReference>
<dbReference type="InterPro" id="IPR037225">
    <property type="entry name" value="Nuo51_FMN-bd_sf"/>
</dbReference>
<dbReference type="GO" id="GO:0008137">
    <property type="term" value="F:NADH dehydrogenase (ubiquinone) activity"/>
    <property type="evidence" value="ECO:0007669"/>
    <property type="project" value="InterPro"/>
</dbReference>
<dbReference type="Proteomes" id="UP000268469">
    <property type="component" value="Unassembled WGS sequence"/>
</dbReference>
<dbReference type="SUPFAM" id="SSF140490">
    <property type="entry name" value="Nqo1C-terminal domain-like"/>
    <property type="match status" value="1"/>
</dbReference>
<dbReference type="InterPro" id="IPR001949">
    <property type="entry name" value="NADH-UbQ_OxRdtase_51kDa_CS"/>
</dbReference>
<dbReference type="PANTHER" id="PTHR43578:SF3">
    <property type="entry name" value="NADH-QUINONE OXIDOREDUCTASE SUBUNIT F"/>
    <property type="match status" value="1"/>
</dbReference>
<dbReference type="Gene3D" id="3.40.30.10">
    <property type="entry name" value="Glutaredoxin"/>
    <property type="match status" value="1"/>
</dbReference>
<evidence type="ECO:0000313" key="8">
    <source>
        <dbReference type="Proteomes" id="UP000268469"/>
    </source>
</evidence>
<evidence type="ECO:0000256" key="3">
    <source>
        <dbReference type="ARBA" id="ARBA00022723"/>
    </source>
</evidence>
<dbReference type="FunFam" id="3.40.50.11540:FF:000001">
    <property type="entry name" value="NADH dehydrogenase [ubiquinone] flavoprotein 1, mitochondrial"/>
    <property type="match status" value="1"/>
</dbReference>
<dbReference type="InterPro" id="IPR019575">
    <property type="entry name" value="Nuop51_4Fe4S-bd"/>
</dbReference>
<keyword evidence="5" id="KW-0411">Iron-sulfur</keyword>
<dbReference type="SMART" id="SM00928">
    <property type="entry name" value="NADH_4Fe-4S"/>
    <property type="match status" value="1"/>
</dbReference>
<evidence type="ECO:0000256" key="5">
    <source>
        <dbReference type="ARBA" id="ARBA00023014"/>
    </source>
</evidence>
<dbReference type="GO" id="GO:0051539">
    <property type="term" value="F:4 iron, 4 sulfur cluster binding"/>
    <property type="evidence" value="ECO:0007669"/>
    <property type="project" value="UniProtKB-KW"/>
</dbReference>
<dbReference type="InterPro" id="IPR019554">
    <property type="entry name" value="Soluble_ligand-bd"/>
</dbReference>
<dbReference type="Pfam" id="PF10589">
    <property type="entry name" value="NADH_4Fe-4S"/>
    <property type="match status" value="1"/>
</dbReference>
<keyword evidence="2" id="KW-0004">4Fe-4S</keyword>
<evidence type="ECO:0000256" key="4">
    <source>
        <dbReference type="ARBA" id="ARBA00023004"/>
    </source>
</evidence>
<dbReference type="InterPro" id="IPR037207">
    <property type="entry name" value="Nuop51_4Fe4S-bd_sf"/>
</dbReference>
<dbReference type="SUPFAM" id="SSF142984">
    <property type="entry name" value="Nqo1 middle domain-like"/>
    <property type="match status" value="1"/>
</dbReference>
<dbReference type="CDD" id="cd02980">
    <property type="entry name" value="TRX_Fd_family"/>
    <property type="match status" value="1"/>
</dbReference>
<dbReference type="SUPFAM" id="SSF52833">
    <property type="entry name" value="Thioredoxin-like"/>
    <property type="match status" value="1"/>
</dbReference>
<dbReference type="SUPFAM" id="SSF54862">
    <property type="entry name" value="4Fe-4S ferredoxins"/>
    <property type="match status" value="1"/>
</dbReference>
<dbReference type="PANTHER" id="PTHR43578">
    <property type="entry name" value="NADH-QUINONE OXIDOREDUCTASE SUBUNIT F"/>
    <property type="match status" value="1"/>
</dbReference>
<proteinExistence type="inferred from homology"/>
<feature type="domain" description="4Fe-4S ferredoxin-type" evidence="6">
    <location>
        <begin position="536"/>
        <end position="565"/>
    </location>
</feature>
<dbReference type="Gene3D" id="3.30.70.20">
    <property type="match status" value="1"/>
</dbReference>
<dbReference type="SUPFAM" id="SSF142019">
    <property type="entry name" value="Nqo1 FMN-binding domain-like"/>
    <property type="match status" value="1"/>
</dbReference>
<dbReference type="Pfam" id="PF14697">
    <property type="entry name" value="Fer4_21"/>
    <property type="match status" value="1"/>
</dbReference>
<dbReference type="Pfam" id="PF10531">
    <property type="entry name" value="SLBB"/>
    <property type="match status" value="1"/>
</dbReference>
<dbReference type="PROSITE" id="PS00645">
    <property type="entry name" value="COMPLEX1_51K_2"/>
    <property type="match status" value="1"/>
</dbReference>
<dbReference type="EMBL" id="QNBE01000016">
    <property type="protein sequence ID" value="RKX71135.1"/>
    <property type="molecule type" value="Genomic_DNA"/>
</dbReference>
<dbReference type="Pfam" id="PF01512">
    <property type="entry name" value="Complex1_51K"/>
    <property type="match status" value="1"/>
</dbReference>
<feature type="domain" description="4Fe-4S ferredoxin-type" evidence="6">
    <location>
        <begin position="566"/>
        <end position="598"/>
    </location>
</feature>
<dbReference type="Gene3D" id="3.40.50.11540">
    <property type="entry name" value="NADH-ubiquinone oxidoreductase 51kDa subunit"/>
    <property type="match status" value="1"/>
</dbReference>
<evidence type="ECO:0000313" key="7">
    <source>
        <dbReference type="EMBL" id="RKX71135.1"/>
    </source>
</evidence>
<dbReference type="FunFam" id="1.20.1440.230:FF:000001">
    <property type="entry name" value="Mitochondrial NADH dehydrogenase flavoprotein 1"/>
    <property type="match status" value="1"/>
</dbReference>
<dbReference type="GO" id="GO:0010181">
    <property type="term" value="F:FMN binding"/>
    <property type="evidence" value="ECO:0007669"/>
    <property type="project" value="InterPro"/>
</dbReference>
<evidence type="ECO:0000256" key="1">
    <source>
        <dbReference type="ARBA" id="ARBA00007523"/>
    </source>
</evidence>
<dbReference type="InterPro" id="IPR036249">
    <property type="entry name" value="Thioredoxin-like_sf"/>
</dbReference>
<keyword evidence="4" id="KW-0408">Iron</keyword>
<reference evidence="7 8" key="1">
    <citation type="submission" date="2018-06" db="EMBL/GenBank/DDBJ databases">
        <title>Extensive metabolic versatility and redundancy in microbially diverse, dynamic hydrothermal sediments.</title>
        <authorList>
            <person name="Dombrowski N."/>
            <person name="Teske A."/>
            <person name="Baker B.J."/>
        </authorList>
    </citation>
    <scope>NUCLEOTIDE SEQUENCE [LARGE SCALE GENOMIC DNA]</scope>
    <source>
        <strain evidence="7">B36_G15</strain>
    </source>
</reference>
<accession>A0A660SJW2</accession>
<dbReference type="InterPro" id="IPR017900">
    <property type="entry name" value="4Fe4S_Fe_S_CS"/>
</dbReference>
<keyword evidence="3" id="KW-0479">Metal-binding</keyword>
<sequence>MRPVMAISAGTCGLARGAGDLVRKARAILKQNPKTFQLRITGCHGFCETEPNCIIFLDGQKIYYQKLRPEDLDEIFQKTIQRGEIIKRLTYYDPVTGKYYPEYDEIPFFKKQKRLLLSTNPLIDPTRISDYLKIGGYQALRKVLSGMAPEAVIEEITASGLRGRGGAGFPTGRKWKFCRMSRGRPKYIICNADEGDPGAYMDRSLLEGNPHSVIEGMIIGAYAIGASEGIIYVRNEYPLAVRNVRIALAQARKKGFLGRRILDKNFDFDIRIVRGAGAFVCGEETALIASIEGRPGRPRPRPPYPAEKGLFGKPTNINNVETWANVPLIINNGAAWYRRIGTRKSKGTKIFSLVGKIRNTGLVEVPMGMTLKEIIYEIGGGVPDGRFKAVQTGGPSGGCIPKEKLDLRIDYEGLTRAGSMMGSGGMIVMDERTCMVDVARYFLTFTQKESCGKCPPCRIGTKEMVAILERITRGEGEEGDLDRLKELGEKIKLTALCGLGQTAPNPVLTTIRYFEAEYLAHIRDKRCPALVCKDLISYVIDPERCTGCQLCLKNCPEQAIVGDPKGVHRIIQDKCIRCGICQSVCPPKFSAIKKVSPRIDG</sequence>
<dbReference type="PROSITE" id="PS51379">
    <property type="entry name" value="4FE4S_FER_2"/>
    <property type="match status" value="2"/>
</dbReference>
<dbReference type="InterPro" id="IPR017896">
    <property type="entry name" value="4Fe4S_Fe-S-bd"/>
</dbReference>
<protein>
    <submittedName>
        <fullName evidence="7">NADH-quinone oxidoreductase subunit F</fullName>
    </submittedName>
</protein>
<comment type="similarity">
    <text evidence="1">Belongs to the complex I 51 kDa subunit family.</text>
</comment>
<name>A0A660SJW2_UNCW3</name>
<dbReference type="InterPro" id="IPR011538">
    <property type="entry name" value="Nuo51_FMN-bd"/>
</dbReference>
<evidence type="ECO:0000259" key="6">
    <source>
        <dbReference type="PROSITE" id="PS51379"/>
    </source>
</evidence>
<dbReference type="Gene3D" id="6.10.250.1450">
    <property type="match status" value="1"/>
</dbReference>
<dbReference type="AlphaFoldDB" id="A0A660SJW2"/>